<feature type="compositionally biased region" description="Polar residues" evidence="1">
    <location>
        <begin position="98"/>
        <end position="111"/>
    </location>
</feature>
<evidence type="ECO:0000313" key="3">
    <source>
        <dbReference type="Proteomes" id="UP001396334"/>
    </source>
</evidence>
<comment type="caution">
    <text evidence="2">The sequence shown here is derived from an EMBL/GenBank/DDBJ whole genome shotgun (WGS) entry which is preliminary data.</text>
</comment>
<evidence type="ECO:0000256" key="1">
    <source>
        <dbReference type="SAM" id="MobiDB-lite"/>
    </source>
</evidence>
<keyword evidence="3" id="KW-1185">Reference proteome</keyword>
<evidence type="ECO:0000313" key="2">
    <source>
        <dbReference type="EMBL" id="KAK8995861.1"/>
    </source>
</evidence>
<proteinExistence type="predicted"/>
<organism evidence="2 3">
    <name type="scientific">Hibiscus sabdariffa</name>
    <name type="common">roselle</name>
    <dbReference type="NCBI Taxonomy" id="183260"/>
    <lineage>
        <taxon>Eukaryota</taxon>
        <taxon>Viridiplantae</taxon>
        <taxon>Streptophyta</taxon>
        <taxon>Embryophyta</taxon>
        <taxon>Tracheophyta</taxon>
        <taxon>Spermatophyta</taxon>
        <taxon>Magnoliopsida</taxon>
        <taxon>eudicotyledons</taxon>
        <taxon>Gunneridae</taxon>
        <taxon>Pentapetalae</taxon>
        <taxon>rosids</taxon>
        <taxon>malvids</taxon>
        <taxon>Malvales</taxon>
        <taxon>Malvaceae</taxon>
        <taxon>Malvoideae</taxon>
        <taxon>Hibiscus</taxon>
    </lineage>
</organism>
<sequence>MSLDDSVGWKGCSNHRFTVKSAYELRLGPTNGEPDKVWKIIHKFCGLVKVFMWFAYCRCLMTNAERVRQPKKFNSSAIDPWSVFEIITMGKKAKNITGTKASVKESGSSWSPAMDGIPEPSSVEQARHGSSVEVLRAQTVEGFQGNMSC</sequence>
<protein>
    <submittedName>
        <fullName evidence="2">Uncharacterized protein</fullName>
    </submittedName>
</protein>
<gene>
    <name evidence="2" type="ORF">V6N11_076118</name>
</gene>
<dbReference type="Proteomes" id="UP001396334">
    <property type="component" value="Unassembled WGS sequence"/>
</dbReference>
<dbReference type="EMBL" id="JBBPBN010000045">
    <property type="protein sequence ID" value="KAK8995861.1"/>
    <property type="molecule type" value="Genomic_DNA"/>
</dbReference>
<feature type="region of interest" description="Disordered" evidence="1">
    <location>
        <begin position="98"/>
        <end position="123"/>
    </location>
</feature>
<accession>A0ABR2Q5B1</accession>
<reference evidence="2 3" key="1">
    <citation type="journal article" date="2024" name="G3 (Bethesda)">
        <title>Genome assembly of Hibiscus sabdariffa L. provides insights into metabolisms of medicinal natural products.</title>
        <authorList>
            <person name="Kim T."/>
        </authorList>
    </citation>
    <scope>NUCLEOTIDE SEQUENCE [LARGE SCALE GENOMIC DNA]</scope>
    <source>
        <strain evidence="2">TK-2024</strain>
        <tissue evidence="2">Old leaves</tissue>
    </source>
</reference>
<name>A0ABR2Q5B1_9ROSI</name>